<dbReference type="Gene3D" id="1.10.10.10">
    <property type="entry name" value="Winged helix-like DNA-binding domain superfamily/Winged helix DNA-binding domain"/>
    <property type="match status" value="1"/>
</dbReference>
<dbReference type="InterPro" id="IPR003783">
    <property type="entry name" value="Regulatory_RecX"/>
</dbReference>
<dbReference type="PANTHER" id="PTHR33602:SF1">
    <property type="entry name" value="REGULATORY PROTEIN RECX FAMILY PROTEIN"/>
    <property type="match status" value="1"/>
</dbReference>
<evidence type="ECO:0000256" key="4">
    <source>
        <dbReference type="ARBA" id="ARBA00022490"/>
    </source>
</evidence>
<sequence>MTGALRLANRRELGGLAESRYPCAMRTSTPKTWKLPTEERLARSALAYLERYASSAENLRRVLARKVTRAARAHDRDPAEFAALIDAVVARCLRAGLVDDTAFAETRVASQRRRGRSTRQIAAGLAAKGVDKSVIEAVLARDDTDDGDAARRLARRRRLGPWRTRGARADFRDRDLAALCRAGFGFDVARRVIDGDAEDDGDDGTATA</sequence>
<evidence type="ECO:0000256" key="2">
    <source>
        <dbReference type="ARBA" id="ARBA00009695"/>
    </source>
</evidence>
<dbReference type="HOGENOM" id="CLU_090972_2_0_5"/>
<dbReference type="GO" id="GO:0006282">
    <property type="term" value="P:regulation of DNA repair"/>
    <property type="evidence" value="ECO:0007669"/>
    <property type="project" value="UniProtKB-UniRule"/>
</dbReference>
<keyword evidence="8" id="KW-1185">Reference proteome</keyword>
<reference evidence="7 8" key="1">
    <citation type="journal article" date="2011" name="J. Bacteriol.">
        <title>Complete genome sequence of Polymorphum gilvum SL003B-26A1T, a crude oil-degrading bacterium from oil-polluted saline soil.</title>
        <authorList>
            <person name="Li S.G."/>
            <person name="Tang Y.Q."/>
            <person name="Nie Y."/>
            <person name="Cai M."/>
            <person name="Wu X.L."/>
        </authorList>
    </citation>
    <scope>NUCLEOTIDE SEQUENCE [LARGE SCALE GENOMIC DNA]</scope>
    <source>
        <strain evidence="8">LMG 25793 / CGMCC 1.9160 / SL003B-26A1</strain>
    </source>
</reference>
<dbReference type="GO" id="GO:0005737">
    <property type="term" value="C:cytoplasm"/>
    <property type="evidence" value="ECO:0007669"/>
    <property type="project" value="UniProtKB-SubCell"/>
</dbReference>
<dbReference type="Pfam" id="PF02631">
    <property type="entry name" value="RecX_HTH2"/>
    <property type="match status" value="1"/>
</dbReference>
<evidence type="ECO:0000256" key="3">
    <source>
        <dbReference type="ARBA" id="ARBA00018111"/>
    </source>
</evidence>
<protein>
    <recommendedName>
        <fullName evidence="3 5">Regulatory protein RecX</fullName>
    </recommendedName>
</protein>
<evidence type="ECO:0000313" key="8">
    <source>
        <dbReference type="Proteomes" id="UP000008130"/>
    </source>
</evidence>
<feature type="domain" description="RecX second three-helical" evidence="6">
    <location>
        <begin position="99"/>
        <end position="139"/>
    </location>
</feature>
<dbReference type="InterPro" id="IPR036388">
    <property type="entry name" value="WH-like_DNA-bd_sf"/>
</dbReference>
<dbReference type="AlphaFoldDB" id="F2IZY5"/>
<dbReference type="eggNOG" id="COG2137">
    <property type="taxonomic scope" value="Bacteria"/>
</dbReference>
<proteinExistence type="inferred from homology"/>
<dbReference type="KEGG" id="pgv:SL003B_2286"/>
<comment type="function">
    <text evidence="5">Modulates RecA activity.</text>
</comment>
<name>F2IZY5_POLGS</name>
<comment type="subcellular location">
    <subcellularLocation>
        <location evidence="1 5">Cytoplasm</location>
    </subcellularLocation>
</comment>
<dbReference type="HAMAP" id="MF_01114">
    <property type="entry name" value="RecX"/>
    <property type="match status" value="1"/>
</dbReference>
<keyword evidence="4 5" id="KW-0963">Cytoplasm</keyword>
<dbReference type="EMBL" id="CP002568">
    <property type="protein sequence ID" value="ADZ70711.1"/>
    <property type="molecule type" value="Genomic_DNA"/>
</dbReference>
<accession>F2IZY5</accession>
<dbReference type="STRING" id="991905.SL003B_2286"/>
<evidence type="ECO:0000256" key="1">
    <source>
        <dbReference type="ARBA" id="ARBA00004496"/>
    </source>
</evidence>
<comment type="similarity">
    <text evidence="2 5">Belongs to the RecX family.</text>
</comment>
<dbReference type="PANTHER" id="PTHR33602">
    <property type="entry name" value="REGULATORY PROTEIN RECX FAMILY PROTEIN"/>
    <property type="match status" value="1"/>
</dbReference>
<dbReference type="InterPro" id="IPR053924">
    <property type="entry name" value="RecX_HTH_2nd"/>
</dbReference>
<evidence type="ECO:0000259" key="6">
    <source>
        <dbReference type="Pfam" id="PF02631"/>
    </source>
</evidence>
<evidence type="ECO:0000313" key="7">
    <source>
        <dbReference type="EMBL" id="ADZ70711.1"/>
    </source>
</evidence>
<organism evidence="7 8">
    <name type="scientific">Polymorphum gilvum (strain LMG 25793 / CGMCC 1.9160 / SL003B-26A1)</name>
    <dbReference type="NCBI Taxonomy" id="991905"/>
    <lineage>
        <taxon>Bacteria</taxon>
        <taxon>Pseudomonadati</taxon>
        <taxon>Pseudomonadota</taxon>
        <taxon>Alphaproteobacteria</taxon>
        <taxon>Rhodobacterales</taxon>
        <taxon>Paracoccaceae</taxon>
        <taxon>Polymorphum</taxon>
    </lineage>
</organism>
<dbReference type="Proteomes" id="UP000008130">
    <property type="component" value="Chromosome"/>
</dbReference>
<gene>
    <name evidence="5" type="primary">recX</name>
    <name evidence="7" type="ordered locus">SL003B_2286</name>
</gene>
<evidence type="ECO:0000256" key="5">
    <source>
        <dbReference type="HAMAP-Rule" id="MF_01114"/>
    </source>
</evidence>